<dbReference type="Gene3D" id="3.30.10.10">
    <property type="entry name" value="Trypsin Inhibitor V, subunit A"/>
    <property type="match status" value="1"/>
</dbReference>
<reference evidence="4" key="1">
    <citation type="submission" date="2016-10" db="EMBL/GenBank/DDBJ databases">
        <authorList>
            <person name="Varghese N."/>
            <person name="Submissions S."/>
        </authorList>
    </citation>
    <scope>NUCLEOTIDE SEQUENCE [LARGE SCALE GENOMIC DNA]</scope>
    <source>
        <strain evidence="4">CGMCC 1.9150</strain>
    </source>
</reference>
<evidence type="ECO:0000313" key="4">
    <source>
        <dbReference type="Proteomes" id="UP000198807"/>
    </source>
</evidence>
<dbReference type="AlphaFoldDB" id="A0A1H7RCF7"/>
<dbReference type="InterPro" id="IPR021719">
    <property type="entry name" value="Prot_inh_I78"/>
</dbReference>
<dbReference type="EMBL" id="FOBC01000012">
    <property type="protein sequence ID" value="SEL57594.1"/>
    <property type="molecule type" value="Genomic_DNA"/>
</dbReference>
<gene>
    <name evidence="3" type="ORF">SAMN04488129_11238</name>
</gene>
<proteinExistence type="predicted"/>
<dbReference type="RefSeq" id="WP_244516188.1">
    <property type="nucleotide sequence ID" value="NZ_FOBC01000012.1"/>
</dbReference>
<name>A0A1H7RCF7_9GAMM</name>
<dbReference type="PROSITE" id="PS51257">
    <property type="entry name" value="PROKAR_LIPOPROTEIN"/>
    <property type="match status" value="1"/>
</dbReference>
<dbReference type="STRING" id="650850.SAMN04488129_11238"/>
<protein>
    <submittedName>
        <fullName evidence="3">Peptidase inhibitor I78 family protein</fullName>
    </submittedName>
</protein>
<feature type="chain" id="PRO_5011726084" evidence="2">
    <location>
        <begin position="23"/>
        <end position="110"/>
    </location>
</feature>
<dbReference type="PANTHER" id="PTHR39600:SF1">
    <property type="entry name" value="PEPTIDASE INHIBITOR I78 FAMILY PROTEIN"/>
    <property type="match status" value="1"/>
</dbReference>
<dbReference type="Pfam" id="PF11720">
    <property type="entry name" value="Inhibitor_I78"/>
    <property type="match status" value="1"/>
</dbReference>
<evidence type="ECO:0000256" key="1">
    <source>
        <dbReference type="SAM" id="MobiDB-lite"/>
    </source>
</evidence>
<evidence type="ECO:0000256" key="2">
    <source>
        <dbReference type="SAM" id="SignalP"/>
    </source>
</evidence>
<accession>A0A1H7RCF7</accession>
<keyword evidence="2" id="KW-0732">Signal</keyword>
<evidence type="ECO:0000313" key="3">
    <source>
        <dbReference type="EMBL" id="SEL57594.1"/>
    </source>
</evidence>
<sequence>MFSVWKSSLTVVGFLLMTACSAANESAAPRASAPEPPHVNEGDDACGAARVQDRVGRDFDAAMGMALREESGAKTLRVMRPGEAHTLDYRTERLNVRLDDRDRISALECG</sequence>
<keyword evidence="4" id="KW-1185">Reference proteome</keyword>
<feature type="signal peptide" evidence="2">
    <location>
        <begin position="1"/>
        <end position="22"/>
    </location>
</feature>
<dbReference type="PANTHER" id="PTHR39600">
    <property type="entry name" value="PEPTIDASE INHIBITOR I78 FAMILY PROTEIN"/>
    <property type="match status" value="1"/>
</dbReference>
<organism evidence="3 4">
    <name type="scientific">Halomonas daqiaonensis</name>
    <dbReference type="NCBI Taxonomy" id="650850"/>
    <lineage>
        <taxon>Bacteria</taxon>
        <taxon>Pseudomonadati</taxon>
        <taxon>Pseudomonadota</taxon>
        <taxon>Gammaproteobacteria</taxon>
        <taxon>Oceanospirillales</taxon>
        <taxon>Halomonadaceae</taxon>
        <taxon>Halomonas</taxon>
    </lineage>
</organism>
<dbReference type="Proteomes" id="UP000198807">
    <property type="component" value="Unassembled WGS sequence"/>
</dbReference>
<feature type="region of interest" description="Disordered" evidence="1">
    <location>
        <begin position="25"/>
        <end position="46"/>
    </location>
</feature>